<dbReference type="AlphaFoldDB" id="A0A9P5Y6Z6"/>
<protein>
    <submittedName>
        <fullName evidence="1">Uncharacterized protein</fullName>
    </submittedName>
</protein>
<organism evidence="1 2">
    <name type="scientific">Collybia nuda</name>
    <dbReference type="NCBI Taxonomy" id="64659"/>
    <lineage>
        <taxon>Eukaryota</taxon>
        <taxon>Fungi</taxon>
        <taxon>Dikarya</taxon>
        <taxon>Basidiomycota</taxon>
        <taxon>Agaricomycotina</taxon>
        <taxon>Agaricomycetes</taxon>
        <taxon>Agaricomycetidae</taxon>
        <taxon>Agaricales</taxon>
        <taxon>Tricholomatineae</taxon>
        <taxon>Clitocybaceae</taxon>
        <taxon>Collybia</taxon>
    </lineage>
</organism>
<dbReference type="Proteomes" id="UP000807353">
    <property type="component" value="Unassembled WGS sequence"/>
</dbReference>
<evidence type="ECO:0000313" key="1">
    <source>
        <dbReference type="EMBL" id="KAF9462305.1"/>
    </source>
</evidence>
<evidence type="ECO:0000313" key="2">
    <source>
        <dbReference type="Proteomes" id="UP000807353"/>
    </source>
</evidence>
<dbReference type="EMBL" id="MU150273">
    <property type="protein sequence ID" value="KAF9462305.1"/>
    <property type="molecule type" value="Genomic_DNA"/>
</dbReference>
<keyword evidence="2" id="KW-1185">Reference proteome</keyword>
<accession>A0A9P5Y6Z6</accession>
<name>A0A9P5Y6Z6_9AGAR</name>
<proteinExistence type="predicted"/>
<gene>
    <name evidence="1" type="ORF">BDZ94DRAFT_735443</name>
</gene>
<comment type="caution">
    <text evidence="1">The sequence shown here is derived from an EMBL/GenBank/DDBJ whole genome shotgun (WGS) entry which is preliminary data.</text>
</comment>
<reference evidence="1" key="1">
    <citation type="submission" date="2020-11" db="EMBL/GenBank/DDBJ databases">
        <authorList>
            <consortium name="DOE Joint Genome Institute"/>
            <person name="Ahrendt S."/>
            <person name="Riley R."/>
            <person name="Andreopoulos W."/>
            <person name="Labutti K."/>
            <person name="Pangilinan J."/>
            <person name="Ruiz-Duenas F.J."/>
            <person name="Barrasa J.M."/>
            <person name="Sanchez-Garcia M."/>
            <person name="Camarero S."/>
            <person name="Miyauchi S."/>
            <person name="Serrano A."/>
            <person name="Linde D."/>
            <person name="Babiker R."/>
            <person name="Drula E."/>
            <person name="Ayuso-Fernandez I."/>
            <person name="Pacheco R."/>
            <person name="Padilla G."/>
            <person name="Ferreira P."/>
            <person name="Barriuso J."/>
            <person name="Kellner H."/>
            <person name="Castanera R."/>
            <person name="Alfaro M."/>
            <person name="Ramirez L."/>
            <person name="Pisabarro A.G."/>
            <person name="Kuo A."/>
            <person name="Tritt A."/>
            <person name="Lipzen A."/>
            <person name="He G."/>
            <person name="Yan M."/>
            <person name="Ng V."/>
            <person name="Cullen D."/>
            <person name="Martin F."/>
            <person name="Rosso M.-N."/>
            <person name="Henrissat B."/>
            <person name="Hibbett D."/>
            <person name="Martinez A.T."/>
            <person name="Grigoriev I.V."/>
        </authorList>
    </citation>
    <scope>NUCLEOTIDE SEQUENCE</scope>
    <source>
        <strain evidence="1">CBS 247.69</strain>
    </source>
</reference>
<sequence>MHRYRGSRRSSKRTRYWYSRYFSSGFWGRASLRVRTHMTLNSSPPYTPYFLIPTVLVFRHFFHPCLTHLPFST</sequence>